<evidence type="ECO:0008006" key="5">
    <source>
        <dbReference type="Google" id="ProtNLM"/>
    </source>
</evidence>
<feature type="region of interest" description="Disordered" evidence="1">
    <location>
        <begin position="217"/>
        <end position="236"/>
    </location>
</feature>
<evidence type="ECO:0000313" key="3">
    <source>
        <dbReference type="EMBL" id="KTR94351.1"/>
    </source>
</evidence>
<dbReference type="InterPro" id="IPR025445">
    <property type="entry name" value="DUF4191"/>
</dbReference>
<feature type="transmembrane region" description="Helical" evidence="2">
    <location>
        <begin position="31"/>
        <end position="54"/>
    </location>
</feature>
<dbReference type="OrthoDB" id="8479889at2"/>
<reference evidence="3 4" key="1">
    <citation type="journal article" date="2016" name="Front. Microbiol.">
        <title>Genomic Resource of Rice Seed Associated Bacteria.</title>
        <authorList>
            <person name="Midha S."/>
            <person name="Bansal K."/>
            <person name="Sharma S."/>
            <person name="Kumar N."/>
            <person name="Patil P.P."/>
            <person name="Chaudhry V."/>
            <person name="Patil P.B."/>
        </authorList>
    </citation>
    <scope>NUCLEOTIDE SEQUENCE [LARGE SCALE GENOMIC DNA]</scope>
    <source>
        <strain evidence="3 4">NS220</strain>
    </source>
</reference>
<dbReference type="Pfam" id="PF13829">
    <property type="entry name" value="DUF4191"/>
    <property type="match status" value="1"/>
</dbReference>
<dbReference type="RefSeq" id="WP_058623808.1">
    <property type="nucleotide sequence ID" value="NZ_LDRT01000056.1"/>
</dbReference>
<dbReference type="AlphaFoldDB" id="A0A147EX01"/>
<evidence type="ECO:0000256" key="1">
    <source>
        <dbReference type="SAM" id="MobiDB-lite"/>
    </source>
</evidence>
<proteinExistence type="predicted"/>
<feature type="transmembrane region" description="Helical" evidence="2">
    <location>
        <begin position="60"/>
        <end position="82"/>
    </location>
</feature>
<organism evidence="3 4">
    <name type="scientific">Microbacterium testaceum</name>
    <name type="common">Aureobacterium testaceum</name>
    <name type="synonym">Brevibacterium testaceum</name>
    <dbReference type="NCBI Taxonomy" id="2033"/>
    <lineage>
        <taxon>Bacteria</taxon>
        <taxon>Bacillati</taxon>
        <taxon>Actinomycetota</taxon>
        <taxon>Actinomycetes</taxon>
        <taxon>Micrococcales</taxon>
        <taxon>Microbacteriaceae</taxon>
        <taxon>Microbacterium</taxon>
    </lineage>
</organism>
<name>A0A147EX01_MICTE</name>
<gene>
    <name evidence="3" type="ORF">NS220_09405</name>
</gene>
<evidence type="ECO:0000313" key="4">
    <source>
        <dbReference type="Proteomes" id="UP000075025"/>
    </source>
</evidence>
<protein>
    <recommendedName>
        <fullName evidence="5">DUF4191 domain-containing protein</fullName>
    </recommendedName>
</protein>
<sequence>MAARTSTPEKRPGFFSQLRTLYTFTQKEYRWLPFALAGIVLAGVGLGVLIGFLIPPVAVWSVILWGFTGLLAGILVGMITMTRLSTHAMYKKIDGMPGATGHVLSSSLGRNWQASETPIGVNPRTQEAVYRAIGRGGVVLIGEGSRTRLSRLMGEERARVQRVATGVPITVIYVGHGEDEVEIKNLASTIKGLPKKVDRATMAAVIKRVSSVSQGLASLPIPKGVDPNKMRAPRPR</sequence>
<comment type="caution">
    <text evidence="3">The sequence shown here is derived from an EMBL/GenBank/DDBJ whole genome shotgun (WGS) entry which is preliminary data.</text>
</comment>
<keyword evidence="2" id="KW-1133">Transmembrane helix</keyword>
<keyword evidence="2" id="KW-0812">Transmembrane</keyword>
<evidence type="ECO:0000256" key="2">
    <source>
        <dbReference type="SAM" id="Phobius"/>
    </source>
</evidence>
<accession>A0A147EX01</accession>
<dbReference type="PATRIC" id="fig|2033.6.peg.2978"/>
<dbReference type="EMBL" id="LDRT01000056">
    <property type="protein sequence ID" value="KTR94351.1"/>
    <property type="molecule type" value="Genomic_DNA"/>
</dbReference>
<dbReference type="Proteomes" id="UP000075025">
    <property type="component" value="Unassembled WGS sequence"/>
</dbReference>
<keyword evidence="2" id="KW-0472">Membrane</keyword>